<dbReference type="GO" id="GO:0003677">
    <property type="term" value="F:DNA binding"/>
    <property type="evidence" value="ECO:0007669"/>
    <property type="project" value="UniProtKB-KW"/>
</dbReference>
<keyword evidence="4" id="KW-0804">Transcription</keyword>
<dbReference type="CDD" id="cd17535">
    <property type="entry name" value="REC_NarL-like"/>
    <property type="match status" value="1"/>
</dbReference>
<proteinExistence type="predicted"/>
<feature type="domain" description="Response regulatory" evidence="7">
    <location>
        <begin position="3"/>
        <end position="118"/>
    </location>
</feature>
<dbReference type="Proteomes" id="UP000277437">
    <property type="component" value="Chromosome"/>
</dbReference>
<organism evidence="8 9">
    <name type="scientific">Pseudomonas chlororaphis</name>
    <dbReference type="NCBI Taxonomy" id="587753"/>
    <lineage>
        <taxon>Bacteria</taxon>
        <taxon>Pseudomonadati</taxon>
        <taxon>Pseudomonadota</taxon>
        <taxon>Gammaproteobacteria</taxon>
        <taxon>Pseudomonadales</taxon>
        <taxon>Pseudomonadaceae</taxon>
        <taxon>Pseudomonas</taxon>
    </lineage>
</organism>
<dbReference type="PROSITE" id="PS00622">
    <property type="entry name" value="HTH_LUXR_1"/>
    <property type="match status" value="1"/>
</dbReference>
<sequence length="205" mass="22007">MREVLIVDDHPAIRMAVKMVLEQNGYSVVGETDNGVDALRMNRELAPQLIILDIAIPNLDGLAVIERVKAQGANVKIVVLTAQPAAIFLPRCIRAGAAGFVCKTGGMHELVGALVAVKAGYTCFPVLPFESVLGNGTNTGACSSLTDREIEVLRQLASGTSNKEIAEAMSLSNKTISSYKFRIMDKLKVNNLVDLVEVAKRDSII</sequence>
<dbReference type="Gene3D" id="1.10.10.10">
    <property type="entry name" value="Winged helix-like DNA-binding domain superfamily/Winged helix DNA-binding domain"/>
    <property type="match status" value="1"/>
</dbReference>
<protein>
    <submittedName>
        <fullName evidence="8">Response regulator containing a CheY-like receiver domain and an HTH DNA-binding domain</fullName>
    </submittedName>
</protein>
<feature type="modified residue" description="4-aspartylphosphate" evidence="5">
    <location>
        <position position="53"/>
    </location>
</feature>
<dbReference type="PRINTS" id="PR00038">
    <property type="entry name" value="HTHLUXR"/>
</dbReference>
<dbReference type="InterPro" id="IPR058245">
    <property type="entry name" value="NreC/VraR/RcsB-like_REC"/>
</dbReference>
<evidence type="ECO:0000259" key="6">
    <source>
        <dbReference type="PROSITE" id="PS50043"/>
    </source>
</evidence>
<feature type="domain" description="HTH luxR-type" evidence="6">
    <location>
        <begin position="138"/>
        <end position="203"/>
    </location>
</feature>
<dbReference type="PANTHER" id="PTHR43214:SF41">
    <property type="entry name" value="NITRATE_NITRITE RESPONSE REGULATOR PROTEIN NARP"/>
    <property type="match status" value="1"/>
</dbReference>
<dbReference type="InterPro" id="IPR036388">
    <property type="entry name" value="WH-like_DNA-bd_sf"/>
</dbReference>
<dbReference type="Gene3D" id="3.40.50.2300">
    <property type="match status" value="1"/>
</dbReference>
<dbReference type="CDD" id="cd06170">
    <property type="entry name" value="LuxR_C_like"/>
    <property type="match status" value="1"/>
</dbReference>
<dbReference type="InterPro" id="IPR016032">
    <property type="entry name" value="Sig_transdc_resp-reg_C-effctor"/>
</dbReference>
<gene>
    <name evidence="8" type="primary">bvgA_2</name>
    <name evidence="8" type="ORF">NCTC7357_00973</name>
</gene>
<dbReference type="InterPro" id="IPR039420">
    <property type="entry name" value="WalR-like"/>
</dbReference>
<evidence type="ECO:0000313" key="8">
    <source>
        <dbReference type="EMBL" id="VEF72737.1"/>
    </source>
</evidence>
<reference evidence="8 9" key="1">
    <citation type="submission" date="2018-12" db="EMBL/GenBank/DDBJ databases">
        <authorList>
            <consortium name="Pathogen Informatics"/>
        </authorList>
    </citation>
    <scope>NUCLEOTIDE SEQUENCE [LARGE SCALE GENOMIC DNA]</scope>
    <source>
        <strain evidence="8 9">NCTC7357</strain>
    </source>
</reference>
<dbReference type="Pfam" id="PF00196">
    <property type="entry name" value="GerE"/>
    <property type="match status" value="1"/>
</dbReference>
<evidence type="ECO:0000256" key="5">
    <source>
        <dbReference type="PROSITE-ProRule" id="PRU00169"/>
    </source>
</evidence>
<evidence type="ECO:0000256" key="3">
    <source>
        <dbReference type="ARBA" id="ARBA00023125"/>
    </source>
</evidence>
<dbReference type="InterPro" id="IPR000792">
    <property type="entry name" value="Tscrpt_reg_LuxR_C"/>
</dbReference>
<dbReference type="EMBL" id="LR134334">
    <property type="protein sequence ID" value="VEF72737.1"/>
    <property type="molecule type" value="Genomic_DNA"/>
</dbReference>
<dbReference type="InterPro" id="IPR011006">
    <property type="entry name" value="CheY-like_superfamily"/>
</dbReference>
<evidence type="ECO:0000256" key="1">
    <source>
        <dbReference type="ARBA" id="ARBA00022553"/>
    </source>
</evidence>
<dbReference type="InterPro" id="IPR001789">
    <property type="entry name" value="Sig_transdc_resp-reg_receiver"/>
</dbReference>
<keyword evidence="2" id="KW-0805">Transcription regulation</keyword>
<keyword evidence="1 5" id="KW-0597">Phosphoprotein</keyword>
<dbReference type="GO" id="GO:0000160">
    <property type="term" value="P:phosphorelay signal transduction system"/>
    <property type="evidence" value="ECO:0007669"/>
    <property type="project" value="InterPro"/>
</dbReference>
<dbReference type="Pfam" id="PF00072">
    <property type="entry name" value="Response_reg"/>
    <property type="match status" value="1"/>
</dbReference>
<dbReference type="SUPFAM" id="SSF52172">
    <property type="entry name" value="CheY-like"/>
    <property type="match status" value="1"/>
</dbReference>
<dbReference type="PROSITE" id="PS50110">
    <property type="entry name" value="RESPONSE_REGULATORY"/>
    <property type="match status" value="1"/>
</dbReference>
<dbReference type="SMART" id="SM00421">
    <property type="entry name" value="HTH_LUXR"/>
    <property type="match status" value="1"/>
</dbReference>
<keyword evidence="3 8" id="KW-0238">DNA-binding</keyword>
<dbReference type="SMART" id="SM00448">
    <property type="entry name" value="REC"/>
    <property type="match status" value="1"/>
</dbReference>
<dbReference type="PANTHER" id="PTHR43214">
    <property type="entry name" value="TWO-COMPONENT RESPONSE REGULATOR"/>
    <property type="match status" value="1"/>
</dbReference>
<evidence type="ECO:0000256" key="4">
    <source>
        <dbReference type="ARBA" id="ARBA00023163"/>
    </source>
</evidence>
<accession>A0AAX3FPS2</accession>
<name>A0AAX3FPS2_9PSED</name>
<dbReference type="AlphaFoldDB" id="A0AAX3FPS2"/>
<dbReference type="PROSITE" id="PS50043">
    <property type="entry name" value="HTH_LUXR_2"/>
    <property type="match status" value="1"/>
</dbReference>
<evidence type="ECO:0000313" key="9">
    <source>
        <dbReference type="Proteomes" id="UP000277437"/>
    </source>
</evidence>
<dbReference type="RefSeq" id="WP_124324762.1">
    <property type="nucleotide sequence ID" value="NZ_CP118137.1"/>
</dbReference>
<evidence type="ECO:0000256" key="2">
    <source>
        <dbReference type="ARBA" id="ARBA00023015"/>
    </source>
</evidence>
<evidence type="ECO:0000259" key="7">
    <source>
        <dbReference type="PROSITE" id="PS50110"/>
    </source>
</evidence>
<dbReference type="GO" id="GO:0006355">
    <property type="term" value="P:regulation of DNA-templated transcription"/>
    <property type="evidence" value="ECO:0007669"/>
    <property type="project" value="InterPro"/>
</dbReference>
<dbReference type="SUPFAM" id="SSF46894">
    <property type="entry name" value="C-terminal effector domain of the bipartite response regulators"/>
    <property type="match status" value="1"/>
</dbReference>